<feature type="region of interest" description="Disordered" evidence="1">
    <location>
        <begin position="192"/>
        <end position="213"/>
    </location>
</feature>
<dbReference type="GeneID" id="17256487"/>
<keyword evidence="4" id="KW-1185">Reference proteome</keyword>
<evidence type="ECO:0000313" key="3">
    <source>
        <dbReference type="EnsemblProtists" id="EOD10336"/>
    </source>
</evidence>
<feature type="domain" description="U1-type" evidence="2">
    <location>
        <begin position="173"/>
        <end position="210"/>
    </location>
</feature>
<feature type="compositionally biased region" description="Basic and acidic residues" evidence="1">
    <location>
        <begin position="83"/>
        <end position="93"/>
    </location>
</feature>
<reference evidence="4" key="1">
    <citation type="journal article" date="2013" name="Nature">
        <title>Pan genome of the phytoplankton Emiliania underpins its global distribution.</title>
        <authorList>
            <person name="Read B.A."/>
            <person name="Kegel J."/>
            <person name="Klute M.J."/>
            <person name="Kuo A."/>
            <person name="Lefebvre S.C."/>
            <person name="Maumus F."/>
            <person name="Mayer C."/>
            <person name="Miller J."/>
            <person name="Monier A."/>
            <person name="Salamov A."/>
            <person name="Young J."/>
            <person name="Aguilar M."/>
            <person name="Claverie J.M."/>
            <person name="Frickenhaus S."/>
            <person name="Gonzalez K."/>
            <person name="Herman E.K."/>
            <person name="Lin Y.C."/>
            <person name="Napier J."/>
            <person name="Ogata H."/>
            <person name="Sarno A.F."/>
            <person name="Shmutz J."/>
            <person name="Schroeder D."/>
            <person name="de Vargas C."/>
            <person name="Verret F."/>
            <person name="von Dassow P."/>
            <person name="Valentin K."/>
            <person name="Van de Peer Y."/>
            <person name="Wheeler G."/>
            <person name="Dacks J.B."/>
            <person name="Delwiche C.F."/>
            <person name="Dyhrman S.T."/>
            <person name="Glockner G."/>
            <person name="John U."/>
            <person name="Richards T."/>
            <person name="Worden A.Z."/>
            <person name="Zhang X."/>
            <person name="Grigoriev I.V."/>
            <person name="Allen A.E."/>
            <person name="Bidle K."/>
            <person name="Borodovsky M."/>
            <person name="Bowler C."/>
            <person name="Brownlee C."/>
            <person name="Cock J.M."/>
            <person name="Elias M."/>
            <person name="Gladyshev V.N."/>
            <person name="Groth M."/>
            <person name="Guda C."/>
            <person name="Hadaegh A."/>
            <person name="Iglesias-Rodriguez M.D."/>
            <person name="Jenkins J."/>
            <person name="Jones B.M."/>
            <person name="Lawson T."/>
            <person name="Leese F."/>
            <person name="Lindquist E."/>
            <person name="Lobanov A."/>
            <person name="Lomsadze A."/>
            <person name="Malik S.B."/>
            <person name="Marsh M.E."/>
            <person name="Mackinder L."/>
            <person name="Mock T."/>
            <person name="Mueller-Roeber B."/>
            <person name="Pagarete A."/>
            <person name="Parker M."/>
            <person name="Probert I."/>
            <person name="Quesneville H."/>
            <person name="Raines C."/>
            <person name="Rensing S.A."/>
            <person name="Riano-Pachon D.M."/>
            <person name="Richier S."/>
            <person name="Rokitta S."/>
            <person name="Shiraiwa Y."/>
            <person name="Soanes D.M."/>
            <person name="van der Giezen M."/>
            <person name="Wahlund T.M."/>
            <person name="Williams B."/>
            <person name="Wilson W."/>
            <person name="Wolfe G."/>
            <person name="Wurch L.L."/>
        </authorList>
    </citation>
    <scope>NUCLEOTIDE SEQUENCE</scope>
</reference>
<name>A0A0D3IGF1_EMIH1</name>
<dbReference type="RefSeq" id="XP_005762765.1">
    <property type="nucleotide sequence ID" value="XM_005762708.1"/>
</dbReference>
<dbReference type="Proteomes" id="UP000013827">
    <property type="component" value="Unassembled WGS sequence"/>
</dbReference>
<dbReference type="HOGENOM" id="CLU_774864_0_0_1"/>
<dbReference type="InterPro" id="IPR003604">
    <property type="entry name" value="Matrin/U1-like-C_Znf_C2H2"/>
</dbReference>
<evidence type="ECO:0000259" key="2">
    <source>
        <dbReference type="SMART" id="SM00451"/>
    </source>
</evidence>
<feature type="region of interest" description="Disordered" evidence="1">
    <location>
        <begin position="1"/>
        <end position="176"/>
    </location>
</feature>
<dbReference type="AlphaFoldDB" id="A0A0D3IGF1"/>
<feature type="compositionally biased region" description="Basic residues" evidence="1">
    <location>
        <begin position="1"/>
        <end position="13"/>
    </location>
</feature>
<protein>
    <recommendedName>
        <fullName evidence="2">U1-type domain-containing protein</fullName>
    </recommendedName>
</protein>
<evidence type="ECO:0000256" key="1">
    <source>
        <dbReference type="SAM" id="MobiDB-lite"/>
    </source>
</evidence>
<dbReference type="KEGG" id="ehx:EMIHUDRAFT_120595"/>
<accession>A0A0D3IGF1</accession>
<evidence type="ECO:0000313" key="4">
    <source>
        <dbReference type="Proteomes" id="UP000013827"/>
    </source>
</evidence>
<sequence length="352" mass="36139">MKKPTSWQRRKAAKLGLAPAEVQKRCKKKKSLAGPAQALRDACKRAKDASAASRERHRLGQPPQPEDAALAEEYSQAKAALRRALEAEAREKAAAAQKTAAGTIPAEPASTAKGAAAEPASVTPASTAKGVPSGGTEAAAEAPPPPSKKELRRREAAERAVAERAGEGGGDEREPWTCETCGVTILVRPDGRARQQHLQGKAHAKRLRAAPATAASAGAPSAASAPATAAAPAAAPAAVPAAVPAGGGTGYYECKLCSCTLASSAGALHEKGARHRERVQRLAAFLRERSAADAERPLKPGDWICTAASHAPQLVYANRDSCCRAGCGRARAQGLSQSEAATMVARGREGGA</sequence>
<feature type="domain" description="U1-type" evidence="2">
    <location>
        <begin position="249"/>
        <end position="282"/>
    </location>
</feature>
<dbReference type="GO" id="GO:0008270">
    <property type="term" value="F:zinc ion binding"/>
    <property type="evidence" value="ECO:0007669"/>
    <property type="project" value="InterPro"/>
</dbReference>
<organism evidence="3 4">
    <name type="scientific">Emiliania huxleyi (strain CCMP1516)</name>
    <dbReference type="NCBI Taxonomy" id="280463"/>
    <lineage>
        <taxon>Eukaryota</taxon>
        <taxon>Haptista</taxon>
        <taxon>Haptophyta</taxon>
        <taxon>Prymnesiophyceae</taxon>
        <taxon>Isochrysidales</taxon>
        <taxon>Noelaerhabdaceae</taxon>
        <taxon>Emiliania</taxon>
    </lineage>
</organism>
<dbReference type="EnsemblProtists" id="EOD10336">
    <property type="protein sequence ID" value="EOD10336"/>
    <property type="gene ID" value="EMIHUDRAFT_120595"/>
</dbReference>
<dbReference type="GO" id="GO:0003676">
    <property type="term" value="F:nucleic acid binding"/>
    <property type="evidence" value="ECO:0007669"/>
    <property type="project" value="InterPro"/>
</dbReference>
<feature type="compositionally biased region" description="Basic and acidic residues" evidence="1">
    <location>
        <begin position="147"/>
        <end position="176"/>
    </location>
</feature>
<reference evidence="3" key="2">
    <citation type="submission" date="2024-10" db="UniProtKB">
        <authorList>
            <consortium name="EnsemblProtists"/>
        </authorList>
    </citation>
    <scope>IDENTIFICATION</scope>
</reference>
<dbReference type="PaxDb" id="2903-EOD10336"/>
<dbReference type="SMART" id="SM00451">
    <property type="entry name" value="ZnF_U1"/>
    <property type="match status" value="2"/>
</dbReference>
<proteinExistence type="predicted"/>